<dbReference type="InterPro" id="IPR050744">
    <property type="entry name" value="AI-2_Isomerase_LsrG"/>
</dbReference>
<name>A0A248JUE8_9PROT</name>
<gene>
    <name evidence="2" type="ORF">Y958_15475</name>
</gene>
<dbReference type="Proteomes" id="UP000197153">
    <property type="component" value="Chromosome 2"/>
</dbReference>
<dbReference type="AlphaFoldDB" id="A0A248JUE8"/>
<organism evidence="2 3">
    <name type="scientific">Nitrospirillum viridazoti CBAmc</name>
    <dbReference type="NCBI Taxonomy" id="1441467"/>
    <lineage>
        <taxon>Bacteria</taxon>
        <taxon>Pseudomonadati</taxon>
        <taxon>Pseudomonadota</taxon>
        <taxon>Alphaproteobacteria</taxon>
        <taxon>Rhodospirillales</taxon>
        <taxon>Azospirillaceae</taxon>
        <taxon>Nitrospirillum</taxon>
        <taxon>Nitrospirillum viridazoti</taxon>
    </lineage>
</organism>
<dbReference type="Gene3D" id="3.30.70.100">
    <property type="match status" value="1"/>
</dbReference>
<evidence type="ECO:0000313" key="2">
    <source>
        <dbReference type="EMBL" id="ASG22352.1"/>
    </source>
</evidence>
<keyword evidence="2" id="KW-0503">Monooxygenase</keyword>
<dbReference type="GO" id="GO:0004497">
    <property type="term" value="F:monooxygenase activity"/>
    <property type="evidence" value="ECO:0007669"/>
    <property type="project" value="UniProtKB-KW"/>
</dbReference>
<dbReference type="PANTHER" id="PTHR33336">
    <property type="entry name" value="QUINOL MONOOXYGENASE YGIN-RELATED"/>
    <property type="match status" value="1"/>
</dbReference>
<dbReference type="InterPro" id="IPR007138">
    <property type="entry name" value="ABM_dom"/>
</dbReference>
<dbReference type="PANTHER" id="PTHR33336:SF3">
    <property type="entry name" value="ABM DOMAIN-CONTAINING PROTEIN"/>
    <property type="match status" value="1"/>
</dbReference>
<feature type="domain" description="ABM" evidence="1">
    <location>
        <begin position="6"/>
        <end position="95"/>
    </location>
</feature>
<dbReference type="PROSITE" id="PS51725">
    <property type="entry name" value="ABM"/>
    <property type="match status" value="1"/>
</dbReference>
<reference evidence="2 3" key="1">
    <citation type="submission" date="2017-06" db="EMBL/GenBank/DDBJ databases">
        <title>Complete genome sequence of Nitrospirillum amazonense strain CBAmC, an endophytic nitrogen-fixing and plant growth-promoting bacterium, isolated from sugarcane.</title>
        <authorList>
            <person name="Schwab S."/>
            <person name="dos Santos Teixeira K.R."/>
            <person name="Simoes Araujo J.L."/>
            <person name="Soares Vidal M."/>
            <person name="Borges de Freitas H.R."/>
            <person name="Rivello Crivelaro A.L."/>
            <person name="Bueno de Camargo Nunes A."/>
            <person name="dos Santos C.M."/>
            <person name="Palmeira da Silva Rosa D."/>
            <person name="da Silva Padilha D."/>
            <person name="da Silva E."/>
            <person name="Araujo Terra L."/>
            <person name="Soares Mendes V."/>
            <person name="Farinelli L."/>
            <person name="Magalhaes Cruz L."/>
            <person name="Baldani J.I."/>
        </authorList>
    </citation>
    <scope>NUCLEOTIDE SEQUENCE [LARGE SCALE GENOMIC DNA]</scope>
    <source>
        <strain evidence="2 3">CBAmC</strain>
    </source>
</reference>
<dbReference type="EMBL" id="CP022111">
    <property type="protein sequence ID" value="ASG22352.1"/>
    <property type="molecule type" value="Genomic_DNA"/>
</dbReference>
<evidence type="ECO:0000259" key="1">
    <source>
        <dbReference type="PROSITE" id="PS51725"/>
    </source>
</evidence>
<dbReference type="InterPro" id="IPR011008">
    <property type="entry name" value="Dimeric_a/b-barrel"/>
</dbReference>
<dbReference type="Pfam" id="PF03992">
    <property type="entry name" value="ABM"/>
    <property type="match status" value="1"/>
</dbReference>
<protein>
    <submittedName>
        <fullName evidence="2">Antibiotic biosynthesis monooxygenase</fullName>
    </submittedName>
</protein>
<keyword evidence="3" id="KW-1185">Reference proteome</keyword>
<sequence>MSRSPVKITASLTARPGKAEELRALLLGMAPHCRAEPGNLRWDVWRDTALPERYVLDELYRDADAAEAHRRTPHYQDYLTRVPALADRSALVLEAVALA</sequence>
<keyword evidence="2" id="KW-0560">Oxidoreductase</keyword>
<accession>A0A248JUE8</accession>
<dbReference type="RefSeq" id="WP_081486943.1">
    <property type="nucleotide sequence ID" value="NZ_CP022111.1"/>
</dbReference>
<evidence type="ECO:0000313" key="3">
    <source>
        <dbReference type="Proteomes" id="UP000197153"/>
    </source>
</evidence>
<dbReference type="KEGG" id="nao:Y958_15475"/>
<proteinExistence type="predicted"/>
<dbReference type="SUPFAM" id="SSF54909">
    <property type="entry name" value="Dimeric alpha+beta barrel"/>
    <property type="match status" value="1"/>
</dbReference>